<dbReference type="Pfam" id="PF02163">
    <property type="entry name" value="Peptidase_M50"/>
    <property type="match status" value="1"/>
</dbReference>
<feature type="transmembrane region" description="Helical" evidence="9">
    <location>
        <begin position="240"/>
        <end position="264"/>
    </location>
</feature>
<evidence type="ECO:0000313" key="12">
    <source>
        <dbReference type="Proteomes" id="UP001462640"/>
    </source>
</evidence>
<keyword evidence="12" id="KW-1185">Reference proteome</keyword>
<dbReference type="SUPFAM" id="SSF111369">
    <property type="entry name" value="HlyD-like secretion proteins"/>
    <property type="match status" value="1"/>
</dbReference>
<feature type="domain" description="Peptidase M50" evidence="10">
    <location>
        <begin position="185"/>
        <end position="281"/>
    </location>
</feature>
<evidence type="ECO:0000256" key="1">
    <source>
        <dbReference type="ARBA" id="ARBA00001947"/>
    </source>
</evidence>
<evidence type="ECO:0000256" key="6">
    <source>
        <dbReference type="ARBA" id="ARBA00022989"/>
    </source>
</evidence>
<keyword evidence="6 9" id="KW-1133">Transmembrane helix</keyword>
<feature type="transmembrane region" description="Helical" evidence="9">
    <location>
        <begin position="276"/>
        <end position="293"/>
    </location>
</feature>
<comment type="caution">
    <text evidence="11">The sequence shown here is derived from an EMBL/GenBank/DDBJ whole genome shotgun (WGS) entry which is preliminary data.</text>
</comment>
<feature type="transmembrane region" description="Helical" evidence="9">
    <location>
        <begin position="349"/>
        <end position="372"/>
    </location>
</feature>
<organism evidence="11 12">
    <name type="scientific">Roseateles flavus</name>
    <dbReference type="NCBI Taxonomy" id="3149041"/>
    <lineage>
        <taxon>Bacteria</taxon>
        <taxon>Pseudomonadati</taxon>
        <taxon>Pseudomonadota</taxon>
        <taxon>Betaproteobacteria</taxon>
        <taxon>Burkholderiales</taxon>
        <taxon>Sphaerotilaceae</taxon>
        <taxon>Roseateles</taxon>
    </lineage>
</organism>
<keyword evidence="8 9" id="KW-0472">Membrane</keyword>
<accession>A0ABV0GI49</accession>
<sequence length="703" mass="78124">MLPPLRQDLALHPGPDAPDGSPTWTLHDPASNRFFALSWPAFELLARWGKGSVEAVLASLHAETTLQLGAADVQGLLQMLAGNHLLVAGSAQDSQRLADQARAQHLSAGQWLLKNYLFFRLPLLRPMHWLQAMSPWVRWVYRPAFWVGVAALWLLGGILAARRWDEFTHTFTSYGSWDGLLAVGVALSVAKVLHELGHAFTATRYGCRVPTMGVAFLVMWPVLYTDTNEAWKLRSRRQRLAIGAAGMLSELALASVALLLWHLLPDTPAWGPVRSGAFLLATTTWLLTVAINASPFMRFDGYFLLVDALNMPNLHERSFALARWWLRERLFGWGLPPPEVLPPARHAGLIAFALMTWLYRLLLFFGIALLVYHAFFKALGLALMAVELVWFIARPLWREVRVWWLGRQAMRWNRASRRSALLAGLGLLALVWPWQSRVQAPAVLGAQQAQVLYAPYSSQLVSPLPAVGQSFQAGQTLLQLHSPELAVRLQQAQAMEQQLQWQLSQQAFDPQLLAAGEALRKRWESAAAEVAGLQAELQRLKLQAPFDGRVAEANEDARPGAWLPAGERLLMLVGPQGSKVDAYVDEAALAAVSPGQTARFLPAILEQAPVQCQVERVDPVQLSQLDAPVLASVHGGDIAVQKAPDGRLLPLQPLFRVRLGHCDRAQPPLMELPGRAELQGERRAWLARAWRWAVALWQRESAL</sequence>
<keyword evidence="7" id="KW-0175">Coiled coil</keyword>
<evidence type="ECO:0000256" key="2">
    <source>
        <dbReference type="ARBA" id="ARBA00004141"/>
    </source>
</evidence>
<evidence type="ECO:0000256" key="3">
    <source>
        <dbReference type="ARBA" id="ARBA00004196"/>
    </source>
</evidence>
<evidence type="ECO:0000256" key="7">
    <source>
        <dbReference type="ARBA" id="ARBA00023054"/>
    </source>
</evidence>
<evidence type="ECO:0000256" key="4">
    <source>
        <dbReference type="ARBA" id="ARBA00007931"/>
    </source>
</evidence>
<dbReference type="RefSeq" id="WP_347611709.1">
    <property type="nucleotide sequence ID" value="NZ_JBDPZC010000008.1"/>
</dbReference>
<comment type="subcellular location">
    <subcellularLocation>
        <location evidence="3">Cell envelope</location>
    </subcellularLocation>
    <subcellularLocation>
        <location evidence="2">Membrane</location>
        <topology evidence="2">Multi-pass membrane protein</topology>
    </subcellularLocation>
</comment>
<feature type="transmembrane region" description="Helical" evidence="9">
    <location>
        <begin position="418"/>
        <end position="434"/>
    </location>
</feature>
<evidence type="ECO:0000259" key="10">
    <source>
        <dbReference type="Pfam" id="PF02163"/>
    </source>
</evidence>
<reference evidence="11 12" key="1">
    <citation type="submission" date="2024-05" db="EMBL/GenBank/DDBJ databases">
        <title>Roseateles sp. 2.12 16S ribosomal RNA gene Genome sequencing and assembly.</title>
        <authorList>
            <person name="Woo H."/>
        </authorList>
    </citation>
    <scope>NUCLEOTIDE SEQUENCE [LARGE SCALE GENOMIC DNA]</scope>
    <source>
        <strain evidence="11 12">2.12</strain>
    </source>
</reference>
<comment type="similarity">
    <text evidence="4">Belongs to the peptidase M50B family.</text>
</comment>
<comment type="cofactor">
    <cofactor evidence="1">
        <name>Zn(2+)</name>
        <dbReference type="ChEBI" id="CHEBI:29105"/>
    </cofactor>
</comment>
<evidence type="ECO:0000313" key="11">
    <source>
        <dbReference type="EMBL" id="MEO3714627.1"/>
    </source>
</evidence>
<evidence type="ECO:0000256" key="8">
    <source>
        <dbReference type="ARBA" id="ARBA00023136"/>
    </source>
</evidence>
<protein>
    <submittedName>
        <fullName evidence="11">HlyD family efflux transporter periplasmic adaptor subunit</fullName>
    </submittedName>
</protein>
<evidence type="ECO:0000256" key="9">
    <source>
        <dbReference type="SAM" id="Phobius"/>
    </source>
</evidence>
<feature type="transmembrane region" description="Helical" evidence="9">
    <location>
        <begin position="143"/>
        <end position="162"/>
    </location>
</feature>
<proteinExistence type="inferred from homology"/>
<evidence type="ECO:0000256" key="5">
    <source>
        <dbReference type="ARBA" id="ARBA00022692"/>
    </source>
</evidence>
<dbReference type="Proteomes" id="UP001462640">
    <property type="component" value="Unassembled WGS sequence"/>
</dbReference>
<dbReference type="InterPro" id="IPR008915">
    <property type="entry name" value="Peptidase_M50"/>
</dbReference>
<dbReference type="EMBL" id="JBDPZC010000008">
    <property type="protein sequence ID" value="MEO3714627.1"/>
    <property type="molecule type" value="Genomic_DNA"/>
</dbReference>
<gene>
    <name evidence="11" type="ORF">ABDJ40_17800</name>
</gene>
<dbReference type="InterPro" id="IPR050465">
    <property type="entry name" value="UPF0194_transport"/>
</dbReference>
<keyword evidence="5 9" id="KW-0812">Transmembrane</keyword>
<dbReference type="PANTHER" id="PTHR32347">
    <property type="entry name" value="EFFLUX SYSTEM COMPONENT YKNX-RELATED"/>
    <property type="match status" value="1"/>
</dbReference>
<name>A0ABV0GI49_9BURK</name>
<dbReference type="PANTHER" id="PTHR32347:SF23">
    <property type="entry name" value="BLL5650 PROTEIN"/>
    <property type="match status" value="1"/>
</dbReference>
<feature type="transmembrane region" description="Helical" evidence="9">
    <location>
        <begin position="378"/>
        <end position="397"/>
    </location>
</feature>